<dbReference type="STRING" id="1124188.SAMN05444377_10537"/>
<evidence type="ECO:0000313" key="3">
    <source>
        <dbReference type="Proteomes" id="UP000184147"/>
    </source>
</evidence>
<feature type="transmembrane region" description="Helical" evidence="1">
    <location>
        <begin position="12"/>
        <end position="31"/>
    </location>
</feature>
<dbReference type="EMBL" id="FQVQ01000005">
    <property type="protein sequence ID" value="SHF21885.1"/>
    <property type="molecule type" value="Genomic_DNA"/>
</dbReference>
<keyword evidence="1" id="KW-0812">Transmembrane</keyword>
<keyword evidence="3" id="KW-1185">Reference proteome</keyword>
<protein>
    <submittedName>
        <fullName evidence="2">Uncharacterized protein</fullName>
    </submittedName>
</protein>
<name>A0A1M4ZV94_9FLAO</name>
<evidence type="ECO:0000256" key="1">
    <source>
        <dbReference type="SAM" id="Phobius"/>
    </source>
</evidence>
<reference evidence="2 3" key="1">
    <citation type="submission" date="2016-11" db="EMBL/GenBank/DDBJ databases">
        <authorList>
            <person name="Jaros S."/>
            <person name="Januszkiewicz K."/>
            <person name="Wedrychowicz H."/>
        </authorList>
    </citation>
    <scope>NUCLEOTIDE SEQUENCE [LARGE SCALE GENOMIC DNA]</scope>
    <source>
        <strain evidence="2 3">DSM 25660</strain>
    </source>
</reference>
<organism evidence="2 3">
    <name type="scientific">Flavobacterium fontis</name>
    <dbReference type="NCBI Taxonomy" id="1124188"/>
    <lineage>
        <taxon>Bacteria</taxon>
        <taxon>Pseudomonadati</taxon>
        <taxon>Bacteroidota</taxon>
        <taxon>Flavobacteriia</taxon>
        <taxon>Flavobacteriales</taxon>
        <taxon>Flavobacteriaceae</taxon>
        <taxon>Flavobacterium</taxon>
    </lineage>
</organism>
<proteinExistence type="predicted"/>
<dbReference type="Proteomes" id="UP000184147">
    <property type="component" value="Unassembled WGS sequence"/>
</dbReference>
<gene>
    <name evidence="2" type="ORF">SAMN05444377_10537</name>
</gene>
<keyword evidence="1" id="KW-0472">Membrane</keyword>
<evidence type="ECO:0000313" key="2">
    <source>
        <dbReference type="EMBL" id="SHF21885.1"/>
    </source>
</evidence>
<sequence>MEKEVNNFSVGLVVWQVLNVILIVLVLYFLFKLFQWCLRYFGRS</sequence>
<accession>A0A1M4ZV94</accession>
<dbReference type="AlphaFoldDB" id="A0A1M4ZV94"/>
<keyword evidence="1" id="KW-1133">Transmembrane helix</keyword>